<dbReference type="AlphaFoldDB" id="A0A432WEM5"/>
<dbReference type="GO" id="GO:0005829">
    <property type="term" value="C:cytosol"/>
    <property type="evidence" value="ECO:0007669"/>
    <property type="project" value="TreeGrafter"/>
</dbReference>
<name>A0A432WEM5_9GAMM</name>
<dbReference type="Gene3D" id="1.20.120.740">
    <property type="entry name" value="YgfB uncharacterised protein family UPF0149, PF03695"/>
    <property type="match status" value="1"/>
</dbReference>
<sequence>MSESIARAYDALNQHLERENMLLCAAEIHGMLCGLVASGAPLKQSEWHGLMIDLANEGQAFSVGMKSLLNDVHQQVGEDLSDPQMSFQLLLPGDEEPLAERLKALTDWVQSFLVGFGVNQQNLAEASEDLREAIQDLSEIARLSDDVEPDDEGERAYYEVTEYVRISAIMCFNELAGLRHPQAPGSDTLH</sequence>
<dbReference type="PANTHER" id="PTHR37528:SF1">
    <property type="entry name" value="UPF0149 PROTEIN YGFB"/>
    <property type="match status" value="1"/>
</dbReference>
<dbReference type="Proteomes" id="UP000287823">
    <property type="component" value="Unassembled WGS sequence"/>
</dbReference>
<gene>
    <name evidence="2" type="ORF">CWE14_12090</name>
</gene>
<dbReference type="InterPro" id="IPR011978">
    <property type="entry name" value="YgfB-like"/>
</dbReference>
<proteinExistence type="inferred from homology"/>
<evidence type="ECO:0000256" key="1">
    <source>
        <dbReference type="ARBA" id="ARBA00038308"/>
    </source>
</evidence>
<reference evidence="2 3" key="1">
    <citation type="journal article" date="2011" name="Front. Microbiol.">
        <title>Genomic signatures of strain selection and enhancement in Bacillus atrophaeus var. globigii, a historical biowarfare simulant.</title>
        <authorList>
            <person name="Gibbons H.S."/>
            <person name="Broomall S.M."/>
            <person name="McNew L.A."/>
            <person name="Daligault H."/>
            <person name="Chapman C."/>
            <person name="Bruce D."/>
            <person name="Karavis M."/>
            <person name="Krepps M."/>
            <person name="McGregor P.A."/>
            <person name="Hong C."/>
            <person name="Park K.H."/>
            <person name="Akmal A."/>
            <person name="Feldman A."/>
            <person name="Lin J.S."/>
            <person name="Chang W.E."/>
            <person name="Higgs B.W."/>
            <person name="Demirev P."/>
            <person name="Lindquist J."/>
            <person name="Liem A."/>
            <person name="Fochler E."/>
            <person name="Read T.D."/>
            <person name="Tapia R."/>
            <person name="Johnson S."/>
            <person name="Bishop-Lilly K.A."/>
            <person name="Detter C."/>
            <person name="Han C."/>
            <person name="Sozhamannan S."/>
            <person name="Rosenzweig C.N."/>
            <person name="Skowronski E.W."/>
        </authorList>
    </citation>
    <scope>NUCLEOTIDE SEQUENCE [LARGE SCALE GENOMIC DNA]</scope>
    <source>
        <strain evidence="2 3">Y4G10-17</strain>
    </source>
</reference>
<dbReference type="EMBL" id="PIPO01000005">
    <property type="protein sequence ID" value="RUO31312.1"/>
    <property type="molecule type" value="Genomic_DNA"/>
</dbReference>
<organism evidence="2 3">
    <name type="scientific">Aliidiomarina soli</name>
    <dbReference type="NCBI Taxonomy" id="1928574"/>
    <lineage>
        <taxon>Bacteria</taxon>
        <taxon>Pseudomonadati</taxon>
        <taxon>Pseudomonadota</taxon>
        <taxon>Gammaproteobacteria</taxon>
        <taxon>Alteromonadales</taxon>
        <taxon>Idiomarinaceae</taxon>
        <taxon>Aliidiomarina</taxon>
    </lineage>
</organism>
<evidence type="ECO:0000313" key="3">
    <source>
        <dbReference type="Proteomes" id="UP000287823"/>
    </source>
</evidence>
<dbReference type="SUPFAM" id="SSF101327">
    <property type="entry name" value="YgfB-like"/>
    <property type="match status" value="1"/>
</dbReference>
<dbReference type="Pfam" id="PF03695">
    <property type="entry name" value="UPF0149"/>
    <property type="match status" value="1"/>
</dbReference>
<accession>A0A432WEM5</accession>
<dbReference type="NCBIfam" id="TIGR02292">
    <property type="entry name" value="ygfB_yecA"/>
    <property type="match status" value="1"/>
</dbReference>
<dbReference type="RefSeq" id="WP_126790060.1">
    <property type="nucleotide sequence ID" value="NZ_PIPO01000005.1"/>
</dbReference>
<comment type="caution">
    <text evidence="2">The sequence shown here is derived from an EMBL/GenBank/DDBJ whole genome shotgun (WGS) entry which is preliminary data.</text>
</comment>
<evidence type="ECO:0000313" key="2">
    <source>
        <dbReference type="EMBL" id="RUO31312.1"/>
    </source>
</evidence>
<dbReference type="PANTHER" id="PTHR37528">
    <property type="entry name" value="UPF0149 PROTEIN YGFB"/>
    <property type="match status" value="1"/>
</dbReference>
<protein>
    <submittedName>
        <fullName evidence="2">YecA family protein</fullName>
    </submittedName>
</protein>
<dbReference type="InterPro" id="IPR036255">
    <property type="entry name" value="YgfB-like_sf"/>
</dbReference>
<keyword evidence="3" id="KW-1185">Reference proteome</keyword>
<comment type="similarity">
    <text evidence="1">Belongs to the UPF0149 family.</text>
</comment>